<sequence>MGLTREAIQRMRDAVGDDDLVIADILQSFVDEVGSLSDQLTTAAAAMDVKALHRIAHTLKSSCRDLGDGVTGDLCAKLEADARAGEVADAATAAKAINARLRDLRSEVAAYLSAS</sequence>
<name>A0A842I2L9_9RHOB</name>
<organism evidence="4 5">
    <name type="scientific">Paragemmobacter straminiformis</name>
    <dbReference type="NCBI Taxonomy" id="2045119"/>
    <lineage>
        <taxon>Bacteria</taxon>
        <taxon>Pseudomonadati</taxon>
        <taxon>Pseudomonadota</taxon>
        <taxon>Alphaproteobacteria</taxon>
        <taxon>Rhodobacterales</taxon>
        <taxon>Paracoccaceae</taxon>
        <taxon>Paragemmobacter</taxon>
    </lineage>
</organism>
<dbReference type="Pfam" id="PF01627">
    <property type="entry name" value="Hpt"/>
    <property type="match status" value="1"/>
</dbReference>
<dbReference type="EMBL" id="JACLQD010000001">
    <property type="protein sequence ID" value="MBC2834036.1"/>
    <property type="molecule type" value="Genomic_DNA"/>
</dbReference>
<dbReference type="Gene3D" id="1.20.120.160">
    <property type="entry name" value="HPT domain"/>
    <property type="match status" value="1"/>
</dbReference>
<protein>
    <submittedName>
        <fullName evidence="4">Hpt domain-containing protein</fullName>
    </submittedName>
</protein>
<evidence type="ECO:0000259" key="3">
    <source>
        <dbReference type="PROSITE" id="PS50894"/>
    </source>
</evidence>
<comment type="caution">
    <text evidence="4">The sequence shown here is derived from an EMBL/GenBank/DDBJ whole genome shotgun (WGS) entry which is preliminary data.</text>
</comment>
<evidence type="ECO:0000256" key="1">
    <source>
        <dbReference type="ARBA" id="ARBA00023012"/>
    </source>
</evidence>
<accession>A0A842I2L9</accession>
<dbReference type="InterPro" id="IPR036641">
    <property type="entry name" value="HPT_dom_sf"/>
</dbReference>
<proteinExistence type="predicted"/>
<dbReference type="PROSITE" id="PS50894">
    <property type="entry name" value="HPT"/>
    <property type="match status" value="1"/>
</dbReference>
<reference evidence="4 5" key="1">
    <citation type="journal article" date="2017" name="Int. J. Syst. Evol. Microbiol.">
        <title>Gemmobacter straminiformis sp. nov., isolated from an artificial fountain.</title>
        <authorList>
            <person name="Kang J.Y."/>
            <person name="Kim M.J."/>
            <person name="Chun J."/>
            <person name="Son K.P."/>
            <person name="Jahng K.Y."/>
        </authorList>
    </citation>
    <scope>NUCLEOTIDE SEQUENCE [LARGE SCALE GENOMIC DNA]</scope>
    <source>
        <strain evidence="4 5">CAM-8</strain>
    </source>
</reference>
<dbReference type="AlphaFoldDB" id="A0A842I2L9"/>
<evidence type="ECO:0000313" key="5">
    <source>
        <dbReference type="Proteomes" id="UP000555411"/>
    </source>
</evidence>
<gene>
    <name evidence="4" type="ORF">H7F16_00860</name>
</gene>
<keyword evidence="2" id="KW-0597">Phosphoprotein</keyword>
<dbReference type="GO" id="GO:0000160">
    <property type="term" value="P:phosphorelay signal transduction system"/>
    <property type="evidence" value="ECO:0007669"/>
    <property type="project" value="UniProtKB-KW"/>
</dbReference>
<dbReference type="RefSeq" id="WP_185795666.1">
    <property type="nucleotide sequence ID" value="NZ_JACLQD010000001.1"/>
</dbReference>
<keyword evidence="5" id="KW-1185">Reference proteome</keyword>
<dbReference type="InterPro" id="IPR008207">
    <property type="entry name" value="Sig_transdc_His_kin_Hpt_dom"/>
</dbReference>
<evidence type="ECO:0000313" key="4">
    <source>
        <dbReference type="EMBL" id="MBC2834036.1"/>
    </source>
</evidence>
<dbReference type="GO" id="GO:0004672">
    <property type="term" value="F:protein kinase activity"/>
    <property type="evidence" value="ECO:0007669"/>
    <property type="project" value="UniProtKB-ARBA"/>
</dbReference>
<keyword evidence="1" id="KW-0902">Two-component regulatory system</keyword>
<feature type="domain" description="HPt" evidence="3">
    <location>
        <begin position="18"/>
        <end position="115"/>
    </location>
</feature>
<feature type="modified residue" description="Phosphohistidine" evidence="2">
    <location>
        <position position="57"/>
    </location>
</feature>
<dbReference type="SUPFAM" id="SSF47226">
    <property type="entry name" value="Histidine-containing phosphotransfer domain, HPT domain"/>
    <property type="match status" value="1"/>
</dbReference>
<dbReference type="Proteomes" id="UP000555411">
    <property type="component" value="Unassembled WGS sequence"/>
</dbReference>
<evidence type="ECO:0000256" key="2">
    <source>
        <dbReference type="PROSITE-ProRule" id="PRU00110"/>
    </source>
</evidence>